<dbReference type="AlphaFoldDB" id="A0AAE2CXY7"/>
<evidence type="ECO:0000256" key="2">
    <source>
        <dbReference type="SAM" id="MobiDB-lite"/>
    </source>
</evidence>
<accession>A0AAE2CXY7</accession>
<gene>
    <name evidence="3" type="ORF">Salat_0210200</name>
</gene>
<keyword evidence="4" id="KW-1185">Reference proteome</keyword>
<organism evidence="3 4">
    <name type="scientific">Sesamum alatum</name>
    <dbReference type="NCBI Taxonomy" id="300844"/>
    <lineage>
        <taxon>Eukaryota</taxon>
        <taxon>Viridiplantae</taxon>
        <taxon>Streptophyta</taxon>
        <taxon>Embryophyta</taxon>
        <taxon>Tracheophyta</taxon>
        <taxon>Spermatophyta</taxon>
        <taxon>Magnoliopsida</taxon>
        <taxon>eudicotyledons</taxon>
        <taxon>Gunneridae</taxon>
        <taxon>Pentapetalae</taxon>
        <taxon>asterids</taxon>
        <taxon>lamiids</taxon>
        <taxon>Lamiales</taxon>
        <taxon>Pedaliaceae</taxon>
        <taxon>Sesamum</taxon>
    </lineage>
</organism>
<dbReference type="EMBL" id="JACGWO010000001">
    <property type="protein sequence ID" value="KAK4438756.1"/>
    <property type="molecule type" value="Genomic_DNA"/>
</dbReference>
<name>A0AAE2CXY7_9LAMI</name>
<feature type="coiled-coil region" evidence="1">
    <location>
        <begin position="302"/>
        <end position="378"/>
    </location>
</feature>
<feature type="compositionally biased region" description="Low complexity" evidence="2">
    <location>
        <begin position="90"/>
        <end position="108"/>
    </location>
</feature>
<reference evidence="3" key="1">
    <citation type="submission" date="2020-06" db="EMBL/GenBank/DDBJ databases">
        <authorList>
            <person name="Li T."/>
            <person name="Hu X."/>
            <person name="Zhang T."/>
            <person name="Song X."/>
            <person name="Zhang H."/>
            <person name="Dai N."/>
            <person name="Sheng W."/>
            <person name="Hou X."/>
            <person name="Wei L."/>
        </authorList>
    </citation>
    <scope>NUCLEOTIDE SEQUENCE</scope>
    <source>
        <strain evidence="3">3651</strain>
        <tissue evidence="3">Leaf</tissue>
    </source>
</reference>
<reference evidence="3" key="2">
    <citation type="journal article" date="2024" name="Plant">
        <title>Genomic evolution and insights into agronomic trait innovations of Sesamum species.</title>
        <authorList>
            <person name="Miao H."/>
            <person name="Wang L."/>
            <person name="Qu L."/>
            <person name="Liu H."/>
            <person name="Sun Y."/>
            <person name="Le M."/>
            <person name="Wang Q."/>
            <person name="Wei S."/>
            <person name="Zheng Y."/>
            <person name="Lin W."/>
            <person name="Duan Y."/>
            <person name="Cao H."/>
            <person name="Xiong S."/>
            <person name="Wang X."/>
            <person name="Wei L."/>
            <person name="Li C."/>
            <person name="Ma Q."/>
            <person name="Ju M."/>
            <person name="Zhao R."/>
            <person name="Li G."/>
            <person name="Mu C."/>
            <person name="Tian Q."/>
            <person name="Mei H."/>
            <person name="Zhang T."/>
            <person name="Gao T."/>
            <person name="Zhang H."/>
        </authorList>
    </citation>
    <scope>NUCLEOTIDE SEQUENCE</scope>
    <source>
        <strain evidence="3">3651</strain>
    </source>
</reference>
<dbReference type="Gene3D" id="1.20.5.1700">
    <property type="match status" value="1"/>
</dbReference>
<feature type="compositionally biased region" description="Acidic residues" evidence="2">
    <location>
        <begin position="154"/>
        <end position="164"/>
    </location>
</feature>
<proteinExistence type="predicted"/>
<comment type="caution">
    <text evidence="3">The sequence shown here is derived from an EMBL/GenBank/DDBJ whole genome shotgun (WGS) entry which is preliminary data.</text>
</comment>
<keyword evidence="1" id="KW-0175">Coiled coil</keyword>
<evidence type="ECO:0000256" key="1">
    <source>
        <dbReference type="SAM" id="Coils"/>
    </source>
</evidence>
<sequence length="498" mass="54496">MAARAAMMANEARQRQEELVGIARAAGVEVDLEPMDVPPTPHTNIHDPLSPPQDDHQSPEGVRSPSPLTVVPPPGDVNPSQVSRREGLSRRPTPSRTTVRSRPSDTSVKAQTEPSVGTRPVKSKGRVAPDMPTEGSSPKRRRPSKGKEVAAEPVEVESSAEEGGSECGGEAQSPVFMGVDALSHLSPETIDKSTHRLGVCYKRLERAQAEINQSLKLNTRLPPNETTLVPNWQVSGNSSVFHSKPGETSFEMYKACLLPQDQIGLAGVHHVRLEMFGAHLHHQLAEVMHAMSLQCSYWRYDRDDLQSWIQNIEEANESLKAELSESHAKYLGAEEQIKSLEAEKARLERQSSDSQRAIDALKSEVRSLKAEVDTLKAKENKAFEAGVTRGKSDYVNSAEYLEALKQARLGGARAFMQSRSFEAAVVKRATTEGFLKHLKALKDGFDHRSISFYKDAELKEYPKEVVVDSVPEDEFAGLVEAAPSLPSSDVAGSSVSPS</sequence>
<feature type="region of interest" description="Disordered" evidence="2">
    <location>
        <begin position="31"/>
        <end position="172"/>
    </location>
</feature>
<protein>
    <submittedName>
        <fullName evidence="3">Uncharacterized protein</fullName>
    </submittedName>
</protein>
<evidence type="ECO:0000313" key="3">
    <source>
        <dbReference type="EMBL" id="KAK4438756.1"/>
    </source>
</evidence>
<evidence type="ECO:0000313" key="4">
    <source>
        <dbReference type="Proteomes" id="UP001293254"/>
    </source>
</evidence>
<dbReference type="Proteomes" id="UP001293254">
    <property type="component" value="Unassembled WGS sequence"/>
</dbReference>